<comment type="caution">
    <text evidence="2">The sequence shown here is derived from an EMBL/GenBank/DDBJ whole genome shotgun (WGS) entry which is preliminary data.</text>
</comment>
<proteinExistence type="predicted"/>
<dbReference type="GO" id="GO:0003700">
    <property type="term" value="F:DNA-binding transcription factor activity"/>
    <property type="evidence" value="ECO:0007669"/>
    <property type="project" value="InterPro"/>
</dbReference>
<feature type="region of interest" description="Disordered" evidence="1">
    <location>
        <begin position="1"/>
        <end position="24"/>
    </location>
</feature>
<organism evidence="2">
    <name type="scientific">marine sediment metagenome</name>
    <dbReference type="NCBI Taxonomy" id="412755"/>
    <lineage>
        <taxon>unclassified sequences</taxon>
        <taxon>metagenomes</taxon>
        <taxon>ecological metagenomes</taxon>
    </lineage>
</organism>
<gene>
    <name evidence="2" type="ORF">S01H1_50505</name>
</gene>
<sequence>MCVNESDRRDADNGPRASCAGANIQRRGPSTKMMTCAVGSSPRAAEPSVPTPDHTVAEKAYGWVLRIIESEGPAILRMLWRILGSEADVMDAYQDCFCKLATRKSAKGLGSTKAYAYR</sequence>
<accession>X0VXS5</accession>
<evidence type="ECO:0000313" key="2">
    <source>
        <dbReference type="EMBL" id="GAG15902.1"/>
    </source>
</evidence>
<reference evidence="2" key="1">
    <citation type="journal article" date="2014" name="Front. Microbiol.">
        <title>High frequency of phylogenetically diverse reductive dehalogenase-homologous genes in deep subseafloor sedimentary metagenomes.</title>
        <authorList>
            <person name="Kawai M."/>
            <person name="Futagami T."/>
            <person name="Toyoda A."/>
            <person name="Takaki Y."/>
            <person name="Nishi S."/>
            <person name="Hori S."/>
            <person name="Arai W."/>
            <person name="Tsubouchi T."/>
            <person name="Morono Y."/>
            <person name="Uchiyama I."/>
            <person name="Ito T."/>
            <person name="Fujiyama A."/>
            <person name="Inagaki F."/>
            <person name="Takami H."/>
        </authorList>
    </citation>
    <scope>NUCLEOTIDE SEQUENCE</scope>
    <source>
        <strain evidence="2">Expedition CK06-06</strain>
    </source>
</reference>
<dbReference type="AlphaFoldDB" id="X0VXS5"/>
<feature type="compositionally biased region" description="Basic and acidic residues" evidence="1">
    <location>
        <begin position="1"/>
        <end position="13"/>
    </location>
</feature>
<name>X0VXS5_9ZZZZ</name>
<protein>
    <submittedName>
        <fullName evidence="2">Uncharacterized protein</fullName>
    </submittedName>
</protein>
<feature type="non-terminal residue" evidence="2">
    <location>
        <position position="118"/>
    </location>
</feature>
<dbReference type="EMBL" id="BARS01032545">
    <property type="protein sequence ID" value="GAG15902.1"/>
    <property type="molecule type" value="Genomic_DNA"/>
</dbReference>
<dbReference type="InterPro" id="IPR013325">
    <property type="entry name" value="RNA_pol_sigma_r2"/>
</dbReference>
<evidence type="ECO:0000256" key="1">
    <source>
        <dbReference type="SAM" id="MobiDB-lite"/>
    </source>
</evidence>
<dbReference type="GO" id="GO:0006352">
    <property type="term" value="P:DNA-templated transcription initiation"/>
    <property type="evidence" value="ECO:0007669"/>
    <property type="project" value="InterPro"/>
</dbReference>
<dbReference type="SUPFAM" id="SSF88946">
    <property type="entry name" value="Sigma2 domain of RNA polymerase sigma factors"/>
    <property type="match status" value="1"/>
</dbReference>